<dbReference type="AlphaFoldDB" id="A0AAW8EDN8"/>
<reference evidence="2" key="1">
    <citation type="submission" date="2023-07" db="EMBL/GenBank/DDBJ databases">
        <title>Sorghum-associated microbial communities from plants grown in Nebraska, USA.</title>
        <authorList>
            <person name="Schachtman D."/>
        </authorList>
    </citation>
    <scope>NUCLEOTIDE SEQUENCE</scope>
    <source>
        <strain evidence="2">DS3315</strain>
    </source>
</reference>
<dbReference type="SUPFAM" id="SSF53335">
    <property type="entry name" value="S-adenosyl-L-methionine-dependent methyltransferases"/>
    <property type="match status" value="1"/>
</dbReference>
<accession>A0AAW8EDN8</accession>
<keyword evidence="2" id="KW-0830">Ubiquinone</keyword>
<evidence type="ECO:0000313" key="3">
    <source>
        <dbReference type="Proteomes" id="UP001224845"/>
    </source>
</evidence>
<comment type="caution">
    <text evidence="2">The sequence shown here is derived from an EMBL/GenBank/DDBJ whole genome shotgun (WGS) entry which is preliminary data.</text>
</comment>
<organism evidence="2 3">
    <name type="scientific">Variovorax paradoxus</name>
    <dbReference type="NCBI Taxonomy" id="34073"/>
    <lineage>
        <taxon>Bacteria</taxon>
        <taxon>Pseudomonadati</taxon>
        <taxon>Pseudomonadota</taxon>
        <taxon>Betaproteobacteria</taxon>
        <taxon>Burkholderiales</taxon>
        <taxon>Comamonadaceae</taxon>
        <taxon>Variovorax</taxon>
    </lineage>
</organism>
<dbReference type="PANTHER" id="PTHR42912">
    <property type="entry name" value="METHYLTRANSFERASE"/>
    <property type="match status" value="1"/>
</dbReference>
<dbReference type="InterPro" id="IPR050508">
    <property type="entry name" value="Methyltransf_Superfamily"/>
</dbReference>
<gene>
    <name evidence="2" type="ORF">J2W39_001837</name>
</gene>
<evidence type="ECO:0000313" key="2">
    <source>
        <dbReference type="EMBL" id="MDP9970604.1"/>
    </source>
</evidence>
<dbReference type="InterPro" id="IPR013216">
    <property type="entry name" value="Methyltransf_11"/>
</dbReference>
<name>A0AAW8EDN8_VARPD</name>
<protein>
    <submittedName>
        <fullName evidence="2">Ubiquinone/menaquinone biosynthesis C-methylase UbiE</fullName>
    </submittedName>
</protein>
<dbReference type="Gene3D" id="3.40.50.150">
    <property type="entry name" value="Vaccinia Virus protein VP39"/>
    <property type="match status" value="1"/>
</dbReference>
<dbReference type="Pfam" id="PF08241">
    <property type="entry name" value="Methyltransf_11"/>
    <property type="match status" value="1"/>
</dbReference>
<proteinExistence type="predicted"/>
<dbReference type="InterPro" id="IPR029063">
    <property type="entry name" value="SAM-dependent_MTases_sf"/>
</dbReference>
<evidence type="ECO:0000259" key="1">
    <source>
        <dbReference type="Pfam" id="PF08241"/>
    </source>
</evidence>
<dbReference type="EMBL" id="JAUSRV010000004">
    <property type="protein sequence ID" value="MDP9970604.1"/>
    <property type="molecule type" value="Genomic_DNA"/>
</dbReference>
<dbReference type="Proteomes" id="UP001224845">
    <property type="component" value="Unassembled WGS sequence"/>
</dbReference>
<dbReference type="CDD" id="cd02440">
    <property type="entry name" value="AdoMet_MTases"/>
    <property type="match status" value="1"/>
</dbReference>
<feature type="domain" description="Methyltransferase type 11" evidence="1">
    <location>
        <begin position="59"/>
        <end position="154"/>
    </location>
</feature>
<sequence>MDEIERIKSRYEERDASATLTGFWSINNPAILHIAQERERRVLFMLNSHSIDLSPMRVLDVGCGFGIEYPNYLRWGAKAGNIWGVDLSFARLRHAHQRLGMPVVQASGARLPFPDRSFDLVAQSVVFSSIVDESIRRATAEEMVRVVRPGGYVLWYDAFRSRARDPHFRCVARKEITNLFLGIDWSFATLTSDVGVSNRAQRWLGGWSLSLIDASRLLRTHLLGLGRKK</sequence>
<dbReference type="PANTHER" id="PTHR42912:SF80">
    <property type="entry name" value="METHYLTRANSFERASE DOMAIN-CONTAINING PROTEIN"/>
    <property type="match status" value="1"/>
</dbReference>
<dbReference type="RefSeq" id="WP_307593300.1">
    <property type="nucleotide sequence ID" value="NZ_CAXUQE020000001.1"/>
</dbReference>
<dbReference type="GO" id="GO:0008757">
    <property type="term" value="F:S-adenosylmethionine-dependent methyltransferase activity"/>
    <property type="evidence" value="ECO:0007669"/>
    <property type="project" value="InterPro"/>
</dbReference>